<dbReference type="PROSITE" id="PS50198">
    <property type="entry name" value="PPIC_PPIASE_2"/>
    <property type="match status" value="1"/>
</dbReference>
<dbReference type="SUPFAM" id="SSF109998">
    <property type="entry name" value="Triger factor/SurA peptide-binding domain-like"/>
    <property type="match status" value="1"/>
</dbReference>
<dbReference type="InterPro" id="IPR023059">
    <property type="entry name" value="Foldase_PrsA"/>
</dbReference>
<dbReference type="EC" id="5.2.1.8" evidence="11"/>
<sequence length="301" mass="34330">MKKWILSLTLAAGVVGLAACGNNSGEKVATSKAGDVTKDELYEAMKEKYSPQMEQALQELMYKKVLSEKYDVSKDELDKKFKEAKNQLGSQYDMFLTQYSLDEEGFKDVLELEILRNKAATAGVKVSDKELKDYYKKWQPEIKVRHILVEDEAKANEVKQKLDKGEKFEDLAKKYSSDQGSAQNGGELGWVNNEGRKQFVPEFTKALETLKKGEISEPIKSQFGYHIIEVTDVKEKQSFDKLKGQLEDELKMTKVDPEKAQMKLEKELKAADIKVEDKDLKKAFEDLSDAKKEDSDKKEKQ</sequence>
<reference evidence="14" key="1">
    <citation type="submission" date="2023-07" db="EMBL/GenBank/DDBJ databases">
        <title>Genomic Encyclopedia of Type Strains, Phase IV (KMG-IV): sequencing the most valuable type-strain genomes for metagenomic binning, comparative biology and taxonomic classification.</title>
        <authorList>
            <person name="Goeker M."/>
        </authorList>
    </citation>
    <scope>NUCLEOTIDE SEQUENCE</scope>
    <source>
        <strain evidence="14">DSM 23947</strain>
    </source>
</reference>
<dbReference type="HAMAP" id="MF_01145">
    <property type="entry name" value="Foldase_PrsA"/>
    <property type="match status" value="1"/>
</dbReference>
<dbReference type="RefSeq" id="WP_307256740.1">
    <property type="nucleotide sequence ID" value="NZ_JAUSUC010000010.1"/>
</dbReference>
<gene>
    <name evidence="11" type="primary">prsA</name>
    <name evidence="14" type="ORF">J2S13_001148</name>
</gene>
<evidence type="ECO:0000256" key="12">
    <source>
        <dbReference type="SAM" id="SignalP"/>
    </source>
</evidence>
<comment type="function">
    <text evidence="11">Plays a major role in protein secretion by helping the post-translocational extracellular folding of several secreted proteins.</text>
</comment>
<dbReference type="PANTHER" id="PTHR47245">
    <property type="entry name" value="PEPTIDYLPROLYL ISOMERASE"/>
    <property type="match status" value="1"/>
</dbReference>
<keyword evidence="7 11" id="KW-0472">Membrane</keyword>
<keyword evidence="5 11" id="KW-0732">Signal</keyword>
<dbReference type="GO" id="GO:0006457">
    <property type="term" value="P:protein folding"/>
    <property type="evidence" value="ECO:0007669"/>
    <property type="project" value="UniProtKB-UniRule"/>
</dbReference>
<keyword evidence="8 11" id="KW-0564">Palmitate</keyword>
<dbReference type="GO" id="GO:0003755">
    <property type="term" value="F:peptidyl-prolyl cis-trans isomerase activity"/>
    <property type="evidence" value="ECO:0007669"/>
    <property type="project" value="UniProtKB-UniRule"/>
</dbReference>
<dbReference type="InterPro" id="IPR000297">
    <property type="entry name" value="PPIase_PpiC"/>
</dbReference>
<feature type="signal peptide" evidence="12">
    <location>
        <begin position="1"/>
        <end position="18"/>
    </location>
</feature>
<organism evidence="14 15">
    <name type="scientific">Oikeobacillus pervagus</name>
    <dbReference type="NCBI Taxonomy" id="1325931"/>
    <lineage>
        <taxon>Bacteria</taxon>
        <taxon>Bacillati</taxon>
        <taxon>Bacillota</taxon>
        <taxon>Bacilli</taxon>
        <taxon>Bacillales</taxon>
        <taxon>Bacillaceae</taxon>
        <taxon>Oikeobacillus</taxon>
    </lineage>
</organism>
<name>A0AAJ1T111_9BACI</name>
<dbReference type="AlphaFoldDB" id="A0AAJ1T111"/>
<accession>A0AAJ1T111</accession>
<dbReference type="InterPro" id="IPR046357">
    <property type="entry name" value="PPIase_dom_sf"/>
</dbReference>
<dbReference type="EMBL" id="JAUSUC010000010">
    <property type="protein sequence ID" value="MDQ0214751.1"/>
    <property type="molecule type" value="Genomic_DNA"/>
</dbReference>
<comment type="similarity">
    <text evidence="3 11">Belongs to the PrsA family.</text>
</comment>
<evidence type="ECO:0000256" key="10">
    <source>
        <dbReference type="ARBA" id="ARBA00023288"/>
    </source>
</evidence>
<feature type="chain" id="PRO_5042467370" description="Foldase protein PrsA" evidence="12">
    <location>
        <begin position="19"/>
        <end position="301"/>
    </location>
</feature>
<evidence type="ECO:0000256" key="11">
    <source>
        <dbReference type="HAMAP-Rule" id="MF_01145"/>
    </source>
</evidence>
<evidence type="ECO:0000259" key="13">
    <source>
        <dbReference type="PROSITE" id="PS50198"/>
    </source>
</evidence>
<evidence type="ECO:0000256" key="5">
    <source>
        <dbReference type="ARBA" id="ARBA00022729"/>
    </source>
</evidence>
<dbReference type="GO" id="GO:0005886">
    <property type="term" value="C:plasma membrane"/>
    <property type="evidence" value="ECO:0007669"/>
    <property type="project" value="UniProtKB-SubCell"/>
</dbReference>
<protein>
    <recommendedName>
        <fullName evidence="11">Foldase protein PrsA</fullName>
        <ecNumber evidence="11">5.2.1.8</ecNumber>
    </recommendedName>
</protein>
<evidence type="ECO:0000256" key="4">
    <source>
        <dbReference type="ARBA" id="ARBA00022475"/>
    </source>
</evidence>
<dbReference type="InterPro" id="IPR027304">
    <property type="entry name" value="Trigger_fact/SurA_dom_sf"/>
</dbReference>
<dbReference type="InterPro" id="IPR050245">
    <property type="entry name" value="PrsA_foldase"/>
</dbReference>
<keyword evidence="6 11" id="KW-0697">Rotamase</keyword>
<evidence type="ECO:0000256" key="8">
    <source>
        <dbReference type="ARBA" id="ARBA00023139"/>
    </source>
</evidence>
<evidence type="ECO:0000313" key="14">
    <source>
        <dbReference type="EMBL" id="MDQ0214751.1"/>
    </source>
</evidence>
<dbReference type="Pfam" id="PF13616">
    <property type="entry name" value="Rotamase_3"/>
    <property type="match status" value="1"/>
</dbReference>
<keyword evidence="10 11" id="KW-0449">Lipoprotein</keyword>
<dbReference type="PANTHER" id="PTHR47245:SF1">
    <property type="entry name" value="FOLDASE PROTEIN PRSA"/>
    <property type="match status" value="1"/>
</dbReference>
<evidence type="ECO:0000313" key="15">
    <source>
        <dbReference type="Proteomes" id="UP001237207"/>
    </source>
</evidence>
<evidence type="ECO:0000256" key="7">
    <source>
        <dbReference type="ARBA" id="ARBA00023136"/>
    </source>
</evidence>
<dbReference type="PROSITE" id="PS51257">
    <property type="entry name" value="PROKAR_LIPOPROTEIN"/>
    <property type="match status" value="1"/>
</dbReference>
<proteinExistence type="inferred from homology"/>
<comment type="caution">
    <text evidence="14">The sequence shown here is derived from an EMBL/GenBank/DDBJ whole genome shotgun (WGS) entry which is preliminary data.</text>
</comment>
<evidence type="ECO:0000256" key="9">
    <source>
        <dbReference type="ARBA" id="ARBA00023235"/>
    </source>
</evidence>
<dbReference type="InterPro" id="IPR023058">
    <property type="entry name" value="PPIase_PpiC_CS"/>
</dbReference>
<feature type="domain" description="PpiC" evidence="13">
    <location>
        <begin position="139"/>
        <end position="232"/>
    </location>
</feature>
<dbReference type="SUPFAM" id="SSF54534">
    <property type="entry name" value="FKBP-like"/>
    <property type="match status" value="1"/>
</dbReference>
<keyword evidence="4 11" id="KW-1003">Cell membrane</keyword>
<evidence type="ECO:0000256" key="1">
    <source>
        <dbReference type="ARBA" id="ARBA00000971"/>
    </source>
</evidence>
<keyword evidence="15" id="KW-1185">Reference proteome</keyword>
<dbReference type="Gene3D" id="3.10.50.40">
    <property type="match status" value="1"/>
</dbReference>
<evidence type="ECO:0000256" key="2">
    <source>
        <dbReference type="ARBA" id="ARBA00004193"/>
    </source>
</evidence>
<keyword evidence="9 11" id="KW-0413">Isomerase</keyword>
<dbReference type="Proteomes" id="UP001237207">
    <property type="component" value="Unassembled WGS sequence"/>
</dbReference>
<dbReference type="PROSITE" id="PS01096">
    <property type="entry name" value="PPIC_PPIASE_1"/>
    <property type="match status" value="1"/>
</dbReference>
<comment type="catalytic activity">
    <reaction evidence="1 11">
        <text>[protein]-peptidylproline (omega=180) = [protein]-peptidylproline (omega=0)</text>
        <dbReference type="Rhea" id="RHEA:16237"/>
        <dbReference type="Rhea" id="RHEA-COMP:10747"/>
        <dbReference type="Rhea" id="RHEA-COMP:10748"/>
        <dbReference type="ChEBI" id="CHEBI:83833"/>
        <dbReference type="ChEBI" id="CHEBI:83834"/>
        <dbReference type="EC" id="5.2.1.8"/>
    </reaction>
</comment>
<evidence type="ECO:0000256" key="3">
    <source>
        <dbReference type="ARBA" id="ARBA00006071"/>
    </source>
</evidence>
<evidence type="ECO:0000256" key="6">
    <source>
        <dbReference type="ARBA" id="ARBA00023110"/>
    </source>
</evidence>
<comment type="subcellular location">
    <subcellularLocation>
        <location evidence="2 11">Cell membrane</location>
        <topology evidence="2 11">Lipid-anchor</topology>
    </subcellularLocation>
</comment>